<feature type="active site" description="Tele-AMP-histidine intermediate" evidence="1">
    <location>
        <position position="95"/>
    </location>
</feature>
<dbReference type="Proteomes" id="UP000620133">
    <property type="component" value="Chromosome"/>
</dbReference>
<dbReference type="InterPro" id="IPR052908">
    <property type="entry name" value="AP-4-A_phosphorylase"/>
</dbReference>
<dbReference type="PANTHER" id="PTHR42997">
    <property type="entry name" value="HIT FAMILY HYDROLASE"/>
    <property type="match status" value="1"/>
</dbReference>
<dbReference type="PRINTS" id="PR00332">
    <property type="entry name" value="HISTRIAD"/>
</dbReference>
<keyword evidence="4" id="KW-1185">Reference proteome</keyword>
<dbReference type="PANTHER" id="PTHR42997:SF1">
    <property type="entry name" value="AP-4-A PHOSPHORYLASE"/>
    <property type="match status" value="1"/>
</dbReference>
<name>A0A7U9XV18_9MOLU</name>
<evidence type="ECO:0000256" key="2">
    <source>
        <dbReference type="PIRSR" id="PIRSR601310-3"/>
    </source>
</evidence>
<feature type="short sequence motif" description="Histidine triad motif" evidence="2">
    <location>
        <begin position="93"/>
        <end position="97"/>
    </location>
</feature>
<organism evidence="3 4">
    <name type="scientific">Mariniplasma anaerobium</name>
    <dbReference type="NCBI Taxonomy" id="2735436"/>
    <lineage>
        <taxon>Bacteria</taxon>
        <taxon>Bacillati</taxon>
        <taxon>Mycoplasmatota</taxon>
        <taxon>Mollicutes</taxon>
        <taxon>Acholeplasmatales</taxon>
        <taxon>Acholeplasmataceae</taxon>
        <taxon>Mariniplasma</taxon>
    </lineage>
</organism>
<dbReference type="GO" id="GO:0003824">
    <property type="term" value="F:catalytic activity"/>
    <property type="evidence" value="ECO:0007669"/>
    <property type="project" value="InterPro"/>
</dbReference>
<evidence type="ECO:0000313" key="4">
    <source>
        <dbReference type="Proteomes" id="UP000620133"/>
    </source>
</evidence>
<dbReference type="RefSeq" id="WP_176239418.1">
    <property type="nucleotide sequence ID" value="NZ_AP024412.1"/>
</dbReference>
<dbReference type="SUPFAM" id="SSF54197">
    <property type="entry name" value="HIT-like"/>
    <property type="match status" value="1"/>
</dbReference>
<sequence length="123" mass="14341">MCVFCEYLKKREKIIYENKLAFAIYDSFPVNKGHMLIMPKRHVASYFDLNEDEKNDINLLLEISKKHIDQLFHPDGYNVGFNEGIYAGQTIMHCHVHLIPRYIGDVDNPKGGIRGVIPEKQKY</sequence>
<dbReference type="EMBL" id="AP024412">
    <property type="protein sequence ID" value="BCR36773.1"/>
    <property type="molecule type" value="Genomic_DNA"/>
</dbReference>
<evidence type="ECO:0000313" key="3">
    <source>
        <dbReference type="EMBL" id="BCR36773.1"/>
    </source>
</evidence>
<dbReference type="InterPro" id="IPR001310">
    <property type="entry name" value="Histidine_triad_HIT"/>
</dbReference>
<accession>A0A7U9XV18</accession>
<dbReference type="InterPro" id="IPR036265">
    <property type="entry name" value="HIT-like_sf"/>
</dbReference>
<dbReference type="Gene3D" id="3.30.428.10">
    <property type="entry name" value="HIT-like"/>
    <property type="match status" value="1"/>
</dbReference>
<reference evidence="3" key="1">
    <citation type="submission" date="2021-01" db="EMBL/GenBank/DDBJ databases">
        <title>Draft genome sequence of Acholeplasmataceae bacterium strain Mahy22.</title>
        <authorList>
            <person name="Watanabe M."/>
            <person name="Kojima H."/>
            <person name="Fukui M."/>
        </authorList>
    </citation>
    <scope>NUCLEOTIDE SEQUENCE</scope>
    <source>
        <strain evidence="3">Mahy22</strain>
    </source>
</reference>
<proteinExistence type="predicted"/>
<gene>
    <name evidence="3" type="ORF">MPAN_016660</name>
</gene>
<dbReference type="InterPro" id="IPR011146">
    <property type="entry name" value="HIT-like"/>
</dbReference>
<protein>
    <submittedName>
        <fullName evidence="3">HIT family protein</fullName>
    </submittedName>
</protein>
<evidence type="ECO:0000256" key="1">
    <source>
        <dbReference type="PIRSR" id="PIRSR601310-1"/>
    </source>
</evidence>
<dbReference type="AlphaFoldDB" id="A0A7U9XV18"/>
<dbReference type="PROSITE" id="PS51084">
    <property type="entry name" value="HIT_2"/>
    <property type="match status" value="1"/>
</dbReference>
<dbReference type="Pfam" id="PF01230">
    <property type="entry name" value="HIT"/>
    <property type="match status" value="1"/>
</dbReference>
<dbReference type="KEGG" id="manr:MPAN_016660"/>